<dbReference type="Proteomes" id="UP000696184">
    <property type="component" value="Unassembled WGS sequence"/>
</dbReference>
<keyword evidence="2" id="KW-1185">Reference proteome</keyword>
<name>A0ABS0U9B5_9GAMM</name>
<gene>
    <name evidence="1" type="ORF">H8A87_17715</name>
</gene>
<sequence length="251" mass="29055">MNQKIFRFDQFLCRHSHHGLTECNPIIPCGCGKCIGISLYILANLYECESENLSPEKAFELTEMYVKMLKMSRDPMTLGPTAMGNFSHLEQIISTLQMKYQSYEKYPFGDFIYSFDSAGDRSGFALTYVYSCFSNKSLPYNHLFLRSFNDKQDAINTNRYVGPNHVGFIVWRDSSLFIFDPNIGGGIFKFSMDKLTPFFIEGHINLLSVQLKNPQRVRLISIFKPRFDLENKNKHIINNALKDIYSFKGFM</sequence>
<dbReference type="RefSeq" id="WP_198691234.1">
    <property type="nucleotide sequence ID" value="NZ_CAWPUD010000066.1"/>
</dbReference>
<protein>
    <submittedName>
        <fullName evidence="1">Uncharacterized protein</fullName>
    </submittedName>
</protein>
<evidence type="ECO:0000313" key="2">
    <source>
        <dbReference type="Proteomes" id="UP000696184"/>
    </source>
</evidence>
<comment type="caution">
    <text evidence="1">The sequence shown here is derived from an EMBL/GenBank/DDBJ whole genome shotgun (WGS) entry which is preliminary data.</text>
</comment>
<evidence type="ECO:0000313" key="1">
    <source>
        <dbReference type="EMBL" id="MBI6550472.1"/>
    </source>
</evidence>
<organism evidence="1 2">
    <name type="scientific">Xenorhabdus lircayensis</name>
    <dbReference type="NCBI Taxonomy" id="2763499"/>
    <lineage>
        <taxon>Bacteria</taxon>
        <taxon>Pseudomonadati</taxon>
        <taxon>Pseudomonadota</taxon>
        <taxon>Gammaproteobacteria</taxon>
        <taxon>Enterobacterales</taxon>
        <taxon>Morganellaceae</taxon>
        <taxon>Xenorhabdus</taxon>
    </lineage>
</organism>
<dbReference type="EMBL" id="JACOII010000065">
    <property type="protein sequence ID" value="MBI6550472.1"/>
    <property type="molecule type" value="Genomic_DNA"/>
</dbReference>
<accession>A0ABS0U9B5</accession>
<proteinExistence type="predicted"/>
<reference evidence="1 2" key="1">
    <citation type="submission" date="2020-08" db="EMBL/GenBank/DDBJ databases">
        <title>Description of Xenorhabdus lircayensis sp. nov., the symbiotic bacterium associated with the entomopathogenic nematode Steirnernema unicornum.</title>
        <authorList>
            <person name="Castaneda-Alvarez C."/>
            <person name="Prodan S."/>
            <person name="Zamorano A."/>
            <person name="San-Blas E."/>
            <person name="Aballay E."/>
        </authorList>
    </citation>
    <scope>NUCLEOTIDE SEQUENCE [LARGE SCALE GENOMIC DNA]</scope>
    <source>
        <strain evidence="1 2">VLS</strain>
    </source>
</reference>